<organism evidence="3 4">
    <name type="scientific">Pseudonocardia ammonioxydans</name>
    <dbReference type="NCBI Taxonomy" id="260086"/>
    <lineage>
        <taxon>Bacteria</taxon>
        <taxon>Bacillati</taxon>
        <taxon>Actinomycetota</taxon>
        <taxon>Actinomycetes</taxon>
        <taxon>Pseudonocardiales</taxon>
        <taxon>Pseudonocardiaceae</taxon>
        <taxon>Pseudonocardia</taxon>
    </lineage>
</organism>
<comment type="similarity">
    <text evidence="1">Belongs to the short-chain dehydrogenases/reductases (SDR) family.</text>
</comment>
<dbReference type="Proteomes" id="UP000199614">
    <property type="component" value="Unassembled WGS sequence"/>
</dbReference>
<evidence type="ECO:0000256" key="1">
    <source>
        <dbReference type="ARBA" id="ARBA00006484"/>
    </source>
</evidence>
<dbReference type="PANTHER" id="PTHR24321:SF8">
    <property type="entry name" value="ESTRADIOL 17-BETA-DEHYDROGENASE 8-RELATED"/>
    <property type="match status" value="1"/>
</dbReference>
<dbReference type="InterPro" id="IPR020904">
    <property type="entry name" value="Sc_DH/Rdtase_CS"/>
</dbReference>
<dbReference type="PRINTS" id="PR00081">
    <property type="entry name" value="GDHRDH"/>
</dbReference>
<dbReference type="InterPro" id="IPR036291">
    <property type="entry name" value="NAD(P)-bd_dom_sf"/>
</dbReference>
<accession>A0A1I4ZVX3</accession>
<dbReference type="OrthoDB" id="286404at2"/>
<dbReference type="Pfam" id="PF13561">
    <property type="entry name" value="adh_short_C2"/>
    <property type="match status" value="1"/>
</dbReference>
<sequence>MAEKWAVVTGAGSGIGAVVAGAAVKNGYRVAAWDLNREGLEALAAGIGDGCETRVCDITDEAAVEAAVAALPGAPAVLVNCAGVVRFGPLLELPLEKWELALRVNLTGTFLVGRTVARRMAAAGRGSIINIASINGIAAAPHAGGYTASKAGVVRLSEQQAMEWASLGIRVNTVAPGLIDAGMSDAIYADAEVRRVREGAVPLRRLGTSDDIADTVLFLASEQASYITGQCLTVDGGLTKSTLANLPRPAAVDAVGPDAT</sequence>
<reference evidence="3 4" key="1">
    <citation type="submission" date="2016-10" db="EMBL/GenBank/DDBJ databases">
        <authorList>
            <person name="de Groot N.N."/>
        </authorList>
    </citation>
    <scope>NUCLEOTIDE SEQUENCE [LARGE SCALE GENOMIC DNA]</scope>
    <source>
        <strain evidence="3 4">CGMCC 4.1877</strain>
    </source>
</reference>
<dbReference type="GO" id="GO:0016491">
    <property type="term" value="F:oxidoreductase activity"/>
    <property type="evidence" value="ECO:0007669"/>
    <property type="project" value="UniProtKB-KW"/>
</dbReference>
<dbReference type="PROSITE" id="PS00061">
    <property type="entry name" value="ADH_SHORT"/>
    <property type="match status" value="1"/>
</dbReference>
<dbReference type="EMBL" id="FOUY01000016">
    <property type="protein sequence ID" value="SFN54361.1"/>
    <property type="molecule type" value="Genomic_DNA"/>
</dbReference>
<gene>
    <name evidence="3" type="ORF">SAMN05216207_101646</name>
</gene>
<dbReference type="InterPro" id="IPR002347">
    <property type="entry name" value="SDR_fam"/>
</dbReference>
<dbReference type="Gene3D" id="3.40.50.720">
    <property type="entry name" value="NAD(P)-binding Rossmann-like Domain"/>
    <property type="match status" value="1"/>
</dbReference>
<protein>
    <submittedName>
        <fullName evidence="3">3-oxoacyl-[acyl-carrier protein] reductase</fullName>
    </submittedName>
</protein>
<dbReference type="STRING" id="260086.SAMN05216207_101646"/>
<dbReference type="SUPFAM" id="SSF51735">
    <property type="entry name" value="NAD(P)-binding Rossmann-fold domains"/>
    <property type="match status" value="1"/>
</dbReference>
<dbReference type="RefSeq" id="WP_093344375.1">
    <property type="nucleotide sequence ID" value="NZ_FOUY01000016.1"/>
</dbReference>
<evidence type="ECO:0000256" key="2">
    <source>
        <dbReference type="ARBA" id="ARBA00023002"/>
    </source>
</evidence>
<dbReference type="PANTHER" id="PTHR24321">
    <property type="entry name" value="DEHYDROGENASES, SHORT CHAIN"/>
    <property type="match status" value="1"/>
</dbReference>
<dbReference type="PRINTS" id="PR00080">
    <property type="entry name" value="SDRFAMILY"/>
</dbReference>
<name>A0A1I4ZVX3_PSUAM</name>
<keyword evidence="2" id="KW-0560">Oxidoreductase</keyword>
<evidence type="ECO:0000313" key="3">
    <source>
        <dbReference type="EMBL" id="SFN54361.1"/>
    </source>
</evidence>
<dbReference type="AlphaFoldDB" id="A0A1I4ZVX3"/>
<dbReference type="FunFam" id="3.40.50.720:FF:000084">
    <property type="entry name" value="Short-chain dehydrogenase reductase"/>
    <property type="match status" value="1"/>
</dbReference>
<proteinExistence type="inferred from homology"/>
<keyword evidence="4" id="KW-1185">Reference proteome</keyword>
<evidence type="ECO:0000313" key="4">
    <source>
        <dbReference type="Proteomes" id="UP000199614"/>
    </source>
</evidence>